<evidence type="ECO:0000256" key="1">
    <source>
        <dbReference type="SAM" id="Phobius"/>
    </source>
</evidence>
<sequence>MFMMMHEDYQSKGTMEYDNDILAISFSNCHNNSKTSPFYSTTARYGNLNNHNRHHNQESQTEISCSKGVCLICGSKLHATRQVISILLSFHKFRLIVIHVVVGLIGFVPMKKDKELYPF</sequence>
<feature type="transmembrane region" description="Helical" evidence="1">
    <location>
        <begin position="93"/>
        <end position="110"/>
    </location>
</feature>
<dbReference type="EMBL" id="JAIXMP010000032">
    <property type="protein sequence ID" value="KAI9250498.1"/>
    <property type="molecule type" value="Genomic_DNA"/>
</dbReference>
<evidence type="ECO:0000313" key="3">
    <source>
        <dbReference type="Proteomes" id="UP001209540"/>
    </source>
</evidence>
<comment type="caution">
    <text evidence="2">The sequence shown here is derived from an EMBL/GenBank/DDBJ whole genome shotgun (WGS) entry which is preliminary data.</text>
</comment>
<evidence type="ECO:0000313" key="2">
    <source>
        <dbReference type="EMBL" id="KAI9250498.1"/>
    </source>
</evidence>
<reference evidence="2" key="2">
    <citation type="submission" date="2023-02" db="EMBL/GenBank/DDBJ databases">
        <authorList>
            <consortium name="DOE Joint Genome Institute"/>
            <person name="Mondo S.J."/>
            <person name="Chang Y."/>
            <person name="Wang Y."/>
            <person name="Ahrendt S."/>
            <person name="Andreopoulos W."/>
            <person name="Barry K."/>
            <person name="Beard J."/>
            <person name="Benny G.L."/>
            <person name="Blankenship S."/>
            <person name="Bonito G."/>
            <person name="Cuomo C."/>
            <person name="Desiro A."/>
            <person name="Gervers K.A."/>
            <person name="Hundley H."/>
            <person name="Kuo A."/>
            <person name="LaButti K."/>
            <person name="Lang B.F."/>
            <person name="Lipzen A."/>
            <person name="O'Donnell K."/>
            <person name="Pangilinan J."/>
            <person name="Reynolds N."/>
            <person name="Sandor L."/>
            <person name="Smith M.W."/>
            <person name="Tsang A."/>
            <person name="Grigoriev I.V."/>
            <person name="Stajich J.E."/>
            <person name="Spatafora J.W."/>
        </authorList>
    </citation>
    <scope>NUCLEOTIDE SEQUENCE</scope>
    <source>
        <strain evidence="2">RSA 2281</strain>
    </source>
</reference>
<keyword evidence="1" id="KW-0812">Transmembrane</keyword>
<keyword evidence="1" id="KW-0472">Membrane</keyword>
<accession>A0AAD5K0P8</accession>
<evidence type="ECO:0008006" key="4">
    <source>
        <dbReference type="Google" id="ProtNLM"/>
    </source>
</evidence>
<reference evidence="2" key="1">
    <citation type="journal article" date="2022" name="IScience">
        <title>Evolution of zygomycete secretomes and the origins of terrestrial fungal ecologies.</title>
        <authorList>
            <person name="Chang Y."/>
            <person name="Wang Y."/>
            <person name="Mondo S."/>
            <person name="Ahrendt S."/>
            <person name="Andreopoulos W."/>
            <person name="Barry K."/>
            <person name="Beard J."/>
            <person name="Benny G.L."/>
            <person name="Blankenship S."/>
            <person name="Bonito G."/>
            <person name="Cuomo C."/>
            <person name="Desiro A."/>
            <person name="Gervers K.A."/>
            <person name="Hundley H."/>
            <person name="Kuo A."/>
            <person name="LaButti K."/>
            <person name="Lang B.F."/>
            <person name="Lipzen A."/>
            <person name="O'Donnell K."/>
            <person name="Pangilinan J."/>
            <person name="Reynolds N."/>
            <person name="Sandor L."/>
            <person name="Smith M.E."/>
            <person name="Tsang A."/>
            <person name="Grigoriev I.V."/>
            <person name="Stajich J.E."/>
            <person name="Spatafora J.W."/>
        </authorList>
    </citation>
    <scope>NUCLEOTIDE SEQUENCE</scope>
    <source>
        <strain evidence="2">RSA 2281</strain>
    </source>
</reference>
<dbReference type="Proteomes" id="UP001209540">
    <property type="component" value="Unassembled WGS sequence"/>
</dbReference>
<organism evidence="2 3">
    <name type="scientific">Phascolomyces articulosus</name>
    <dbReference type="NCBI Taxonomy" id="60185"/>
    <lineage>
        <taxon>Eukaryota</taxon>
        <taxon>Fungi</taxon>
        <taxon>Fungi incertae sedis</taxon>
        <taxon>Mucoromycota</taxon>
        <taxon>Mucoromycotina</taxon>
        <taxon>Mucoromycetes</taxon>
        <taxon>Mucorales</taxon>
        <taxon>Lichtheimiaceae</taxon>
        <taxon>Phascolomyces</taxon>
    </lineage>
</organism>
<dbReference type="AlphaFoldDB" id="A0AAD5K0P8"/>
<keyword evidence="1" id="KW-1133">Transmembrane helix</keyword>
<protein>
    <recommendedName>
        <fullName evidence="4">Transmembrane protein</fullName>
    </recommendedName>
</protein>
<keyword evidence="3" id="KW-1185">Reference proteome</keyword>
<gene>
    <name evidence="2" type="ORF">BDA99DRAFT_541749</name>
</gene>
<proteinExistence type="predicted"/>
<name>A0AAD5K0P8_9FUNG</name>